<proteinExistence type="predicted"/>
<dbReference type="EMBL" id="CM042884">
    <property type="protein sequence ID" value="KAI4370239.1"/>
    <property type="molecule type" value="Genomic_DNA"/>
</dbReference>
<comment type="caution">
    <text evidence="1">The sequence shown here is derived from an EMBL/GenBank/DDBJ whole genome shotgun (WGS) entry which is preliminary data.</text>
</comment>
<dbReference type="Proteomes" id="UP001057402">
    <property type="component" value="Chromosome 5"/>
</dbReference>
<name>A0ACB9QUD9_9MYRT</name>
<evidence type="ECO:0000313" key="1">
    <source>
        <dbReference type="EMBL" id="KAI4370239.1"/>
    </source>
</evidence>
<gene>
    <name evidence="1" type="ORF">MLD38_018609</name>
</gene>
<sequence>MMALGDTADGHTSGVLAKWLWRSGNSDMAMEFVADAVERGCSFNNIVEYNTFVDGLCKEGRLEEALELLGAMRSKGFLPNNVTYSTLIHGLCGQGKCDEARALLEEQVTNCIIPNVVSYTSLIQGLSVCS</sequence>
<accession>A0ACB9QUD9</accession>
<protein>
    <submittedName>
        <fullName evidence="1">Uncharacterized protein</fullName>
    </submittedName>
</protein>
<organism evidence="1 2">
    <name type="scientific">Melastoma candidum</name>
    <dbReference type="NCBI Taxonomy" id="119954"/>
    <lineage>
        <taxon>Eukaryota</taxon>
        <taxon>Viridiplantae</taxon>
        <taxon>Streptophyta</taxon>
        <taxon>Embryophyta</taxon>
        <taxon>Tracheophyta</taxon>
        <taxon>Spermatophyta</taxon>
        <taxon>Magnoliopsida</taxon>
        <taxon>eudicotyledons</taxon>
        <taxon>Gunneridae</taxon>
        <taxon>Pentapetalae</taxon>
        <taxon>rosids</taxon>
        <taxon>malvids</taxon>
        <taxon>Myrtales</taxon>
        <taxon>Melastomataceae</taxon>
        <taxon>Melastomatoideae</taxon>
        <taxon>Melastomateae</taxon>
        <taxon>Melastoma</taxon>
    </lineage>
</organism>
<evidence type="ECO:0000313" key="2">
    <source>
        <dbReference type="Proteomes" id="UP001057402"/>
    </source>
</evidence>
<keyword evidence="2" id="KW-1185">Reference proteome</keyword>
<reference evidence="2" key="1">
    <citation type="journal article" date="2023" name="Front. Plant Sci.">
        <title>Chromosomal-level genome assembly of Melastoma candidum provides insights into trichome evolution.</title>
        <authorList>
            <person name="Zhong Y."/>
            <person name="Wu W."/>
            <person name="Sun C."/>
            <person name="Zou P."/>
            <person name="Liu Y."/>
            <person name="Dai S."/>
            <person name="Zhou R."/>
        </authorList>
    </citation>
    <scope>NUCLEOTIDE SEQUENCE [LARGE SCALE GENOMIC DNA]</scope>
</reference>